<proteinExistence type="inferred from homology"/>
<keyword evidence="7" id="KW-0198">Cysteine biosynthesis</keyword>
<organism evidence="10 11">
    <name type="scientific">Natronoglycomyces albus</name>
    <dbReference type="NCBI Taxonomy" id="2811108"/>
    <lineage>
        <taxon>Bacteria</taxon>
        <taxon>Bacillati</taxon>
        <taxon>Actinomycetota</taxon>
        <taxon>Actinomycetes</taxon>
        <taxon>Glycomycetales</taxon>
        <taxon>Glycomycetaceae</taxon>
        <taxon>Natronoglycomyces</taxon>
    </lineage>
</organism>
<protein>
    <recommendedName>
        <fullName evidence="3">cysteine synthase</fullName>
        <ecNumber evidence="3">2.5.1.47</ecNumber>
    </recommendedName>
</protein>
<dbReference type="AlphaFoldDB" id="A0A895XIR1"/>
<dbReference type="RefSeq" id="WP_213170846.1">
    <property type="nucleotide sequence ID" value="NZ_CP070496.1"/>
</dbReference>
<comment type="similarity">
    <text evidence="2">Belongs to the cysteine synthase/cystathionine beta-synthase family.</text>
</comment>
<dbReference type="CDD" id="cd01561">
    <property type="entry name" value="CBS_like"/>
    <property type="match status" value="1"/>
</dbReference>
<comment type="catalytic activity">
    <reaction evidence="8">
        <text>O-acetyl-L-serine + hydrogen sulfide = L-cysteine + acetate</text>
        <dbReference type="Rhea" id="RHEA:14829"/>
        <dbReference type="ChEBI" id="CHEBI:29919"/>
        <dbReference type="ChEBI" id="CHEBI:30089"/>
        <dbReference type="ChEBI" id="CHEBI:35235"/>
        <dbReference type="ChEBI" id="CHEBI:58340"/>
        <dbReference type="EC" id="2.5.1.47"/>
    </reaction>
</comment>
<dbReference type="InterPro" id="IPR036052">
    <property type="entry name" value="TrpB-like_PALP_sf"/>
</dbReference>
<keyword evidence="11" id="KW-1185">Reference proteome</keyword>
<dbReference type="PANTHER" id="PTHR10314">
    <property type="entry name" value="CYSTATHIONINE BETA-SYNTHASE"/>
    <property type="match status" value="1"/>
</dbReference>
<keyword evidence="6" id="KW-0663">Pyridoxal phosphate</keyword>
<name>A0A895XIR1_9ACTN</name>
<evidence type="ECO:0000259" key="9">
    <source>
        <dbReference type="Pfam" id="PF00291"/>
    </source>
</evidence>
<keyword evidence="5" id="KW-0808">Transferase</keyword>
<evidence type="ECO:0000313" key="10">
    <source>
        <dbReference type="EMBL" id="QSB04847.1"/>
    </source>
</evidence>
<keyword evidence="4" id="KW-0028">Amino-acid biosynthesis</keyword>
<dbReference type="InterPro" id="IPR050214">
    <property type="entry name" value="Cys_Synth/Cystath_Beta-Synth"/>
</dbReference>
<dbReference type="Proteomes" id="UP000662939">
    <property type="component" value="Chromosome"/>
</dbReference>
<reference evidence="10" key="1">
    <citation type="submission" date="2021-02" db="EMBL/GenBank/DDBJ databases">
        <title>Natronoglycomyces albus gen. nov., sp. nov, a haloalkaliphilic actinobacterium from a soda solonchak soil.</title>
        <authorList>
            <person name="Sorokin D.Y."/>
            <person name="Khijniak T.V."/>
            <person name="Zakharycheva A.P."/>
            <person name="Boueva O.V."/>
            <person name="Ariskina E.V."/>
            <person name="Hahnke R.L."/>
            <person name="Bunk B."/>
            <person name="Sproer C."/>
            <person name="Schumann P."/>
            <person name="Evtushenko L.I."/>
            <person name="Kublanov I.V."/>
        </authorList>
    </citation>
    <scope>NUCLEOTIDE SEQUENCE</scope>
    <source>
        <strain evidence="10">DSM 106290</strain>
    </source>
</reference>
<evidence type="ECO:0000256" key="2">
    <source>
        <dbReference type="ARBA" id="ARBA00007103"/>
    </source>
</evidence>
<gene>
    <name evidence="10" type="ORF">JQS30_13910</name>
</gene>
<evidence type="ECO:0000256" key="7">
    <source>
        <dbReference type="ARBA" id="ARBA00023192"/>
    </source>
</evidence>
<dbReference type="EC" id="2.5.1.47" evidence="3"/>
<evidence type="ECO:0000256" key="3">
    <source>
        <dbReference type="ARBA" id="ARBA00012681"/>
    </source>
</evidence>
<feature type="domain" description="Tryptophan synthase beta chain-like PALP" evidence="9">
    <location>
        <begin position="16"/>
        <end position="307"/>
    </location>
</feature>
<dbReference type="Pfam" id="PF00291">
    <property type="entry name" value="PALP"/>
    <property type="match status" value="1"/>
</dbReference>
<evidence type="ECO:0000256" key="6">
    <source>
        <dbReference type="ARBA" id="ARBA00022898"/>
    </source>
</evidence>
<dbReference type="GO" id="GO:0004124">
    <property type="term" value="F:cysteine synthase activity"/>
    <property type="evidence" value="ECO:0007669"/>
    <property type="project" value="UniProtKB-EC"/>
</dbReference>
<dbReference type="FunFam" id="3.40.50.1100:FF:000006">
    <property type="entry name" value="Cysteine synthase"/>
    <property type="match status" value="1"/>
</dbReference>
<evidence type="ECO:0000256" key="8">
    <source>
        <dbReference type="ARBA" id="ARBA00047931"/>
    </source>
</evidence>
<comment type="cofactor">
    <cofactor evidence="1">
        <name>pyridoxal 5'-phosphate</name>
        <dbReference type="ChEBI" id="CHEBI:597326"/>
    </cofactor>
</comment>
<accession>A0A895XIR1</accession>
<evidence type="ECO:0000256" key="4">
    <source>
        <dbReference type="ARBA" id="ARBA00022605"/>
    </source>
</evidence>
<evidence type="ECO:0000313" key="11">
    <source>
        <dbReference type="Proteomes" id="UP000662939"/>
    </source>
</evidence>
<dbReference type="Gene3D" id="3.40.50.1100">
    <property type="match status" value="2"/>
</dbReference>
<dbReference type="InterPro" id="IPR001926">
    <property type="entry name" value="TrpB-like_PALP"/>
</dbReference>
<evidence type="ECO:0000256" key="5">
    <source>
        <dbReference type="ARBA" id="ARBA00022679"/>
    </source>
</evidence>
<evidence type="ECO:0000256" key="1">
    <source>
        <dbReference type="ARBA" id="ARBA00001933"/>
    </source>
</evidence>
<dbReference type="KEGG" id="nav:JQS30_13910"/>
<dbReference type="EMBL" id="CP070496">
    <property type="protein sequence ID" value="QSB04847.1"/>
    <property type="molecule type" value="Genomic_DNA"/>
</dbReference>
<dbReference type="SUPFAM" id="SSF53686">
    <property type="entry name" value="Tryptophan synthase beta subunit-like PLP-dependent enzymes"/>
    <property type="match status" value="1"/>
</dbReference>
<sequence length="319" mass="33281">MVNPSLDTALPVVDGIEDLVGSTPLIRLRLPHISPRTAVFAKLEAANPLSSIKDRAAWYMLREAEKRGDLPPTGGVIVEATSGNTGISLAALAASRGHRCVVVLPDNATAERVALLKTLGAQVVQTPAELRYQGAIDKAVEIHRDTEGSWFPCQHENRDNVRAHFETTGPEIWGAISSLGGHIDVLVCGVGTGGTLTGVAGFLKQHQPTMHVVAVEPAGSPVLSGGEAGSHKIPGYNGGFVADTTDTSLIDQIVTVTDEDAAAATRSLARNAGILAGVSSGAAAHVCGELSAKPEYADKTIVTILPDTGERYLSMWTSS</sequence>